<organism evidence="2 4">
    <name type="scientific">Mycolicibacterium novocastrense</name>
    <name type="common">Mycobacterium novocastrense</name>
    <dbReference type="NCBI Taxonomy" id="59813"/>
    <lineage>
        <taxon>Bacteria</taxon>
        <taxon>Bacillati</taxon>
        <taxon>Actinomycetota</taxon>
        <taxon>Actinomycetes</taxon>
        <taxon>Mycobacteriales</taxon>
        <taxon>Mycobacteriaceae</taxon>
        <taxon>Mycolicibacterium</taxon>
    </lineage>
</organism>
<dbReference type="AlphaFoldDB" id="A0AAW5SP18"/>
<evidence type="ECO:0000313" key="1">
    <source>
        <dbReference type="EMBL" id="GAT08956.1"/>
    </source>
</evidence>
<dbReference type="Proteomes" id="UP000069773">
    <property type="component" value="Unassembled WGS sequence"/>
</dbReference>
<sequence>MRTTVTLDDDTLALVRRRMRERGVSFKTALNDAIRDGALGQPQPTAFATRTADLGVPTVNLDRALQLAADLEDEDLLRKQRRDA</sequence>
<name>A0AAW5SP18_MYCNV</name>
<dbReference type="Proteomes" id="UP001207528">
    <property type="component" value="Unassembled WGS sequence"/>
</dbReference>
<reference evidence="2" key="2">
    <citation type="submission" date="2020-07" db="EMBL/GenBank/DDBJ databases">
        <authorList>
            <person name="Pettersson B.M.F."/>
            <person name="Behra P.R.K."/>
            <person name="Ramesh M."/>
            <person name="Das S."/>
            <person name="Dasgupta S."/>
            <person name="Kirsebom L.A."/>
        </authorList>
    </citation>
    <scope>NUCLEOTIDE SEQUENCE</scope>
    <source>
        <strain evidence="2">DSM 44203</strain>
    </source>
</reference>
<proteinExistence type="predicted"/>
<comment type="caution">
    <text evidence="2">The sequence shown here is derived from an EMBL/GenBank/DDBJ whole genome shotgun (WGS) entry which is preliminary data.</text>
</comment>
<gene>
    <name evidence="2" type="ORF">H7I77_19380</name>
    <name evidence="1" type="ORF">RMCN_2089</name>
</gene>
<evidence type="ECO:0000313" key="3">
    <source>
        <dbReference type="Proteomes" id="UP000069773"/>
    </source>
</evidence>
<reference evidence="2" key="3">
    <citation type="journal article" date="2022" name="BMC Genomics">
        <title>Comparative genome analysis of mycobacteria focusing on tRNA and non-coding RNA.</title>
        <authorList>
            <person name="Behra P.R.K."/>
            <person name="Pettersson B.M.F."/>
            <person name="Ramesh M."/>
            <person name="Das S."/>
            <person name="Dasgupta S."/>
            <person name="Kirsebom L.A."/>
        </authorList>
    </citation>
    <scope>NUCLEOTIDE SEQUENCE</scope>
    <source>
        <strain evidence="2">DSM 44203</strain>
    </source>
</reference>
<evidence type="ECO:0000313" key="2">
    <source>
        <dbReference type="EMBL" id="MCV7025488.1"/>
    </source>
</evidence>
<dbReference type="EMBL" id="JACKTI010000047">
    <property type="protein sequence ID" value="MCV7025488.1"/>
    <property type="molecule type" value="Genomic_DNA"/>
</dbReference>
<dbReference type="RefSeq" id="WP_067388926.1">
    <property type="nucleotide sequence ID" value="NZ_BCTA01000027.1"/>
</dbReference>
<dbReference type="EMBL" id="BCTA01000027">
    <property type="protein sequence ID" value="GAT08956.1"/>
    <property type="molecule type" value="Genomic_DNA"/>
</dbReference>
<protein>
    <submittedName>
        <fullName evidence="2">Antitoxin</fullName>
    </submittedName>
</protein>
<accession>A0AAW5SP18</accession>
<keyword evidence="3" id="KW-1185">Reference proteome</keyword>
<evidence type="ECO:0000313" key="4">
    <source>
        <dbReference type="Proteomes" id="UP001207528"/>
    </source>
</evidence>
<reference evidence="1 3" key="1">
    <citation type="journal article" date="2016" name="Genome Announc.">
        <title>Draft Genome Sequences of Five Rapidly Growing Mycobacterium Species, M. thermoresistibile, M. fortuitum subsp. acetamidolyticum, M. canariasense, M. brisbanense, and M. novocastrense.</title>
        <authorList>
            <person name="Katahira K."/>
            <person name="Ogura Y."/>
            <person name="Gotoh Y."/>
            <person name="Hayashi T."/>
        </authorList>
    </citation>
    <scope>NUCLEOTIDE SEQUENCE [LARGE SCALE GENOMIC DNA]</scope>
    <source>
        <strain evidence="1 3">JCM18114</strain>
    </source>
</reference>